<sequence>MPKKKIETKCPDSMDDPLSEGKNYICYMRRNAEPWLEYRTPLHDPHTHTHTYGGVQCSDFLCLRWSTSGILTHLVLSIYALAV</sequence>
<accession>A0A9W4UGH7</accession>
<reference evidence="1" key="1">
    <citation type="submission" date="2023-01" db="EMBL/GenBank/DDBJ databases">
        <authorList>
            <person name="Van Ghelder C."/>
            <person name="Rancurel C."/>
        </authorList>
    </citation>
    <scope>NUCLEOTIDE SEQUENCE</scope>
    <source>
        <strain evidence="1">CNCM I-4278</strain>
    </source>
</reference>
<dbReference type="Proteomes" id="UP001152607">
    <property type="component" value="Unassembled WGS sequence"/>
</dbReference>
<evidence type="ECO:0000313" key="2">
    <source>
        <dbReference type="Proteomes" id="UP001152607"/>
    </source>
</evidence>
<protein>
    <submittedName>
        <fullName evidence="1">Uncharacterized protein</fullName>
    </submittedName>
</protein>
<proteinExistence type="predicted"/>
<evidence type="ECO:0000313" key="1">
    <source>
        <dbReference type="EMBL" id="CAI6335505.1"/>
    </source>
</evidence>
<dbReference type="EMBL" id="CAOQHR010000005">
    <property type="protein sequence ID" value="CAI6335505.1"/>
    <property type="molecule type" value="Genomic_DNA"/>
</dbReference>
<organism evidence="1 2">
    <name type="scientific">Periconia digitata</name>
    <dbReference type="NCBI Taxonomy" id="1303443"/>
    <lineage>
        <taxon>Eukaryota</taxon>
        <taxon>Fungi</taxon>
        <taxon>Dikarya</taxon>
        <taxon>Ascomycota</taxon>
        <taxon>Pezizomycotina</taxon>
        <taxon>Dothideomycetes</taxon>
        <taxon>Pleosporomycetidae</taxon>
        <taxon>Pleosporales</taxon>
        <taxon>Massarineae</taxon>
        <taxon>Periconiaceae</taxon>
        <taxon>Periconia</taxon>
    </lineage>
</organism>
<name>A0A9W4UGH7_9PLEO</name>
<keyword evidence="2" id="KW-1185">Reference proteome</keyword>
<comment type="caution">
    <text evidence="1">The sequence shown here is derived from an EMBL/GenBank/DDBJ whole genome shotgun (WGS) entry which is preliminary data.</text>
</comment>
<dbReference type="AlphaFoldDB" id="A0A9W4UGH7"/>
<gene>
    <name evidence="1" type="ORF">PDIGIT_LOCUS8588</name>
</gene>